<keyword evidence="7" id="KW-0645">Protease</keyword>
<dbReference type="InterPro" id="IPR000223">
    <property type="entry name" value="Pept_S26A_signal_pept_1"/>
</dbReference>
<feature type="active site" evidence="6">
    <location>
        <position position="42"/>
    </location>
</feature>
<comment type="subcellular location">
    <subcellularLocation>
        <location evidence="7">Membrane</location>
        <topology evidence="7">Single-pass type II membrane protein</topology>
    </subcellularLocation>
</comment>
<dbReference type="PROSITE" id="PS00761">
    <property type="entry name" value="SPASE_I_3"/>
    <property type="match status" value="1"/>
</dbReference>
<evidence type="ECO:0000256" key="5">
    <source>
        <dbReference type="ARBA" id="ARBA00022801"/>
    </source>
</evidence>
<name>A0A3A1YCJ3_9FLAO</name>
<dbReference type="CDD" id="cd06530">
    <property type="entry name" value="S26_SPase_I"/>
    <property type="match status" value="2"/>
</dbReference>
<evidence type="ECO:0000256" key="4">
    <source>
        <dbReference type="ARBA" id="ARBA00019232"/>
    </source>
</evidence>
<evidence type="ECO:0000259" key="8">
    <source>
        <dbReference type="Pfam" id="PF10502"/>
    </source>
</evidence>
<feature type="transmembrane region" description="Helical" evidence="7">
    <location>
        <begin position="12"/>
        <end position="32"/>
    </location>
</feature>
<evidence type="ECO:0000256" key="1">
    <source>
        <dbReference type="ARBA" id="ARBA00000677"/>
    </source>
</evidence>
<dbReference type="SUPFAM" id="SSF51306">
    <property type="entry name" value="LexA/Signal peptidase"/>
    <property type="match status" value="1"/>
</dbReference>
<dbReference type="EMBL" id="NSDI01000012">
    <property type="protein sequence ID" value="RIY35395.1"/>
    <property type="molecule type" value="Genomic_DNA"/>
</dbReference>
<feature type="active site" evidence="6">
    <location>
        <position position="116"/>
    </location>
</feature>
<dbReference type="Proteomes" id="UP000265497">
    <property type="component" value="Unassembled WGS sequence"/>
</dbReference>
<evidence type="ECO:0000256" key="3">
    <source>
        <dbReference type="ARBA" id="ARBA00013208"/>
    </source>
</evidence>
<dbReference type="GO" id="GO:0016020">
    <property type="term" value="C:membrane"/>
    <property type="evidence" value="ECO:0007669"/>
    <property type="project" value="UniProtKB-SubCell"/>
</dbReference>
<dbReference type="Gene3D" id="2.10.109.10">
    <property type="entry name" value="Umud Fragment, subunit A"/>
    <property type="match status" value="1"/>
</dbReference>
<dbReference type="AlphaFoldDB" id="A0A3A1YCJ3"/>
<dbReference type="PRINTS" id="PR00727">
    <property type="entry name" value="LEADERPTASE"/>
</dbReference>
<protein>
    <recommendedName>
        <fullName evidence="4 7">Signal peptidase I</fullName>
        <ecNumber evidence="3 7">3.4.21.89</ecNumber>
    </recommendedName>
</protein>
<evidence type="ECO:0000256" key="7">
    <source>
        <dbReference type="RuleBase" id="RU362042"/>
    </source>
</evidence>
<dbReference type="InterPro" id="IPR019533">
    <property type="entry name" value="Peptidase_S26"/>
</dbReference>
<dbReference type="Pfam" id="PF10502">
    <property type="entry name" value="Peptidase_S26"/>
    <property type="match status" value="1"/>
</dbReference>
<reference evidence="9 10" key="1">
    <citation type="submission" date="2017-08" db="EMBL/GenBank/DDBJ databases">
        <title>Capnocytophaga canis 17-158 assembly.</title>
        <authorList>
            <person name="Gulvik C.A."/>
        </authorList>
    </citation>
    <scope>NUCLEOTIDE SEQUENCE [LARGE SCALE GENOMIC DNA]</scope>
    <source>
        <strain evidence="9 10">17-158</strain>
    </source>
</reference>
<evidence type="ECO:0000256" key="6">
    <source>
        <dbReference type="PIRSR" id="PIRSR600223-1"/>
    </source>
</evidence>
<dbReference type="GO" id="GO:0009003">
    <property type="term" value="F:signal peptidase activity"/>
    <property type="evidence" value="ECO:0007669"/>
    <property type="project" value="UniProtKB-EC"/>
</dbReference>
<evidence type="ECO:0000313" key="9">
    <source>
        <dbReference type="EMBL" id="RIY35395.1"/>
    </source>
</evidence>
<dbReference type="GO" id="GO:0006465">
    <property type="term" value="P:signal peptide processing"/>
    <property type="evidence" value="ECO:0007669"/>
    <property type="project" value="InterPro"/>
</dbReference>
<sequence length="287" mass="34222">MRNYPKVTSKIITLLSYCIITFGLYVLIRIFIFDFHSVSSVSMSPTIFPGDHIIVNKLVYGARLYNIFDITDGERTTIYRLKGFQKIKRNDIVVFNMPYPKTREKMEMQLHKFLIKRCIALPKDTLYIRNGVYHINNDSTIRVGYLKIQDKLEKIRNTFNHKLFPKDSLIDWTIKDFGGLYIPQKGDVLKLNRTNAILYKNIIEWEKNRPLIFENNMLWEDKQPLSTHTFEHNYYFMVGDNASESSDSRHWGLVPEEFITGKAWIIWKSKDLHRSQWRYSRFFKLLK</sequence>
<evidence type="ECO:0000256" key="2">
    <source>
        <dbReference type="ARBA" id="ARBA00009370"/>
    </source>
</evidence>
<feature type="domain" description="Peptidase S26" evidence="8">
    <location>
        <begin position="13"/>
        <end position="267"/>
    </location>
</feature>
<comment type="catalytic activity">
    <reaction evidence="1 7">
        <text>Cleavage of hydrophobic, N-terminal signal or leader sequences from secreted and periplasmic proteins.</text>
        <dbReference type="EC" id="3.4.21.89"/>
    </reaction>
</comment>
<keyword evidence="7" id="KW-0812">Transmembrane</keyword>
<keyword evidence="7" id="KW-0472">Membrane</keyword>
<dbReference type="NCBIfam" id="TIGR02227">
    <property type="entry name" value="sigpep_I_bact"/>
    <property type="match status" value="1"/>
</dbReference>
<evidence type="ECO:0000313" key="10">
    <source>
        <dbReference type="Proteomes" id="UP000265497"/>
    </source>
</evidence>
<proteinExistence type="inferred from homology"/>
<dbReference type="InterPro" id="IPR019758">
    <property type="entry name" value="Pept_S26A_signal_pept_1_CS"/>
</dbReference>
<organism evidence="9 10">
    <name type="scientific">Capnocytophaga canis</name>
    <dbReference type="NCBI Taxonomy" id="1848903"/>
    <lineage>
        <taxon>Bacteria</taxon>
        <taxon>Pseudomonadati</taxon>
        <taxon>Bacteroidota</taxon>
        <taxon>Flavobacteriia</taxon>
        <taxon>Flavobacteriales</taxon>
        <taxon>Flavobacteriaceae</taxon>
        <taxon>Capnocytophaga</taxon>
    </lineage>
</organism>
<dbReference type="InterPro" id="IPR036286">
    <property type="entry name" value="LexA/Signal_pep-like_sf"/>
</dbReference>
<dbReference type="GO" id="GO:0004252">
    <property type="term" value="F:serine-type endopeptidase activity"/>
    <property type="evidence" value="ECO:0007669"/>
    <property type="project" value="InterPro"/>
</dbReference>
<dbReference type="RefSeq" id="WP_119653037.1">
    <property type="nucleotide sequence ID" value="NZ_JBIURC010000020.1"/>
</dbReference>
<keyword evidence="5 7" id="KW-0378">Hydrolase</keyword>
<keyword evidence="7" id="KW-1133">Transmembrane helix</keyword>
<accession>A0A3A1YCJ3</accession>
<gene>
    <name evidence="9" type="primary">lepB</name>
    <name evidence="9" type="ORF">CKY20_10390</name>
</gene>
<comment type="similarity">
    <text evidence="2 7">Belongs to the peptidase S26 family.</text>
</comment>
<dbReference type="EC" id="3.4.21.89" evidence="3 7"/>
<dbReference type="PANTHER" id="PTHR43390:SF1">
    <property type="entry name" value="CHLOROPLAST PROCESSING PEPTIDASE"/>
    <property type="match status" value="1"/>
</dbReference>
<dbReference type="PANTHER" id="PTHR43390">
    <property type="entry name" value="SIGNAL PEPTIDASE I"/>
    <property type="match status" value="1"/>
</dbReference>
<comment type="caution">
    <text evidence="9">The sequence shown here is derived from an EMBL/GenBank/DDBJ whole genome shotgun (WGS) entry which is preliminary data.</text>
</comment>